<evidence type="ECO:0000256" key="4">
    <source>
        <dbReference type="ARBA" id="ARBA00066388"/>
    </source>
</evidence>
<evidence type="ECO:0000259" key="5">
    <source>
        <dbReference type="PROSITE" id="PS50893"/>
    </source>
</evidence>
<protein>
    <recommendedName>
        <fullName evidence="4">ABC-type quaternary amine transporter</fullName>
        <ecNumber evidence="4">7.6.2.9</ecNumber>
    </recommendedName>
</protein>
<keyword evidence="3 6" id="KW-0067">ATP-binding</keyword>
<dbReference type="GO" id="GO:0016887">
    <property type="term" value="F:ATP hydrolysis activity"/>
    <property type="evidence" value="ECO:0007669"/>
    <property type="project" value="InterPro"/>
</dbReference>
<dbReference type="InterPro" id="IPR027417">
    <property type="entry name" value="P-loop_NTPase"/>
</dbReference>
<dbReference type="InterPro" id="IPR017871">
    <property type="entry name" value="ABC_transporter-like_CS"/>
</dbReference>
<dbReference type="RefSeq" id="WP_128190684.1">
    <property type="nucleotide sequence ID" value="NZ_VOIR01000014.1"/>
</dbReference>
<evidence type="ECO:0000313" key="7">
    <source>
        <dbReference type="Proteomes" id="UP000323221"/>
    </source>
</evidence>
<gene>
    <name evidence="6" type="ORF">FQ330_07610</name>
</gene>
<dbReference type="PROSITE" id="PS00211">
    <property type="entry name" value="ABC_TRANSPORTER_1"/>
    <property type="match status" value="1"/>
</dbReference>
<keyword evidence="2" id="KW-0547">Nucleotide-binding</keyword>
<dbReference type="AlphaFoldDB" id="A0A5M8QCZ2"/>
<organism evidence="6 7">
    <name type="scientific">Agrococcus sediminis</name>
    <dbReference type="NCBI Taxonomy" id="2599924"/>
    <lineage>
        <taxon>Bacteria</taxon>
        <taxon>Bacillati</taxon>
        <taxon>Actinomycetota</taxon>
        <taxon>Actinomycetes</taxon>
        <taxon>Micrococcales</taxon>
        <taxon>Microbacteriaceae</taxon>
        <taxon>Agrococcus</taxon>
    </lineage>
</organism>
<dbReference type="Gene3D" id="3.40.50.300">
    <property type="entry name" value="P-loop containing nucleotide triphosphate hydrolases"/>
    <property type="match status" value="1"/>
</dbReference>
<keyword evidence="7" id="KW-1185">Reference proteome</keyword>
<dbReference type="PROSITE" id="PS50893">
    <property type="entry name" value="ABC_TRANSPORTER_2"/>
    <property type="match status" value="1"/>
</dbReference>
<dbReference type="EC" id="7.6.2.9" evidence="4"/>
<accession>A0A5M8QCZ2</accession>
<dbReference type="GO" id="GO:0015418">
    <property type="term" value="F:ABC-type quaternary ammonium compound transporting activity"/>
    <property type="evidence" value="ECO:0007669"/>
    <property type="project" value="UniProtKB-EC"/>
</dbReference>
<dbReference type="EMBL" id="VOIR01000014">
    <property type="protein sequence ID" value="KAA6432834.1"/>
    <property type="molecule type" value="Genomic_DNA"/>
</dbReference>
<evidence type="ECO:0000313" key="6">
    <source>
        <dbReference type="EMBL" id="KAA6432834.1"/>
    </source>
</evidence>
<dbReference type="FunFam" id="3.40.50.300:FF:000425">
    <property type="entry name" value="Probable ABC transporter, ATP-binding subunit"/>
    <property type="match status" value="1"/>
</dbReference>
<keyword evidence="1" id="KW-0813">Transport</keyword>
<reference evidence="6 7" key="1">
    <citation type="submission" date="2019-08" db="EMBL/GenBank/DDBJ databases">
        <title>Agrococcus lahaulensis sp. nov., isolated from a cold desert of the Indian Himalayas.</title>
        <authorList>
            <person name="Qu J.H."/>
        </authorList>
    </citation>
    <scope>NUCLEOTIDE SEQUENCE [LARGE SCALE GENOMIC DNA]</scope>
    <source>
        <strain evidence="6 7">NS18</strain>
    </source>
</reference>
<proteinExistence type="predicted"/>
<feature type="domain" description="ABC transporter" evidence="5">
    <location>
        <begin position="4"/>
        <end position="237"/>
    </location>
</feature>
<dbReference type="SUPFAM" id="SSF50331">
    <property type="entry name" value="MOP-like"/>
    <property type="match status" value="1"/>
</dbReference>
<dbReference type="GO" id="GO:0005524">
    <property type="term" value="F:ATP binding"/>
    <property type="evidence" value="ECO:0007669"/>
    <property type="project" value="UniProtKB-KW"/>
</dbReference>
<dbReference type="SUPFAM" id="SSF52540">
    <property type="entry name" value="P-loop containing nucleoside triphosphate hydrolases"/>
    <property type="match status" value="1"/>
</dbReference>
<comment type="caution">
    <text evidence="6">The sequence shown here is derived from an EMBL/GenBank/DDBJ whole genome shotgun (WGS) entry which is preliminary data.</text>
</comment>
<dbReference type="InterPro" id="IPR003593">
    <property type="entry name" value="AAA+_ATPase"/>
</dbReference>
<evidence type="ECO:0000256" key="2">
    <source>
        <dbReference type="ARBA" id="ARBA00022741"/>
    </source>
</evidence>
<dbReference type="Pfam" id="PF00005">
    <property type="entry name" value="ABC_tran"/>
    <property type="match status" value="1"/>
</dbReference>
<dbReference type="InterPro" id="IPR003439">
    <property type="entry name" value="ABC_transporter-like_ATP-bd"/>
</dbReference>
<name>A0A5M8QCZ2_9MICO</name>
<dbReference type="InterPro" id="IPR050093">
    <property type="entry name" value="ABC_SmlMolc_Importer"/>
</dbReference>
<sequence length="346" mass="36258">MSELRITAATVGHPGGGDVVHELDLHVPSGGVDAVLGASGSGKSTLLLAIAGLLPLRAGEIAVGDRVLSTARRTVPPERRGVGWVPQDASLFPHLTVAQNIAFGLPRGERDPRGERVRAMLELVELGGFGDRAPADLSGGQAQRVALARALAPAPSIVLLDEPFSALDATLRVGLRREIGRILRDAGATALLVTHDQEEAFALADRVSVLRSGRVEQHGTAEELFARPRSAWLATFLGESTLVPATRDGDAWRTPLGPVPVAAGAIDDAEAMLVVRPEQLKPFAAGVPITVRDVEYSGHDRLLLAEAEGVPGTVLMRMPSAIGIELGTRMPVRIHGTPHAVPLAGA</sequence>
<evidence type="ECO:0000256" key="1">
    <source>
        <dbReference type="ARBA" id="ARBA00022448"/>
    </source>
</evidence>
<dbReference type="PANTHER" id="PTHR42781">
    <property type="entry name" value="SPERMIDINE/PUTRESCINE IMPORT ATP-BINDING PROTEIN POTA"/>
    <property type="match status" value="1"/>
</dbReference>
<dbReference type="OrthoDB" id="9802264at2"/>
<dbReference type="PANTHER" id="PTHR42781:SF4">
    <property type="entry name" value="SPERMIDINE_PUTRESCINE IMPORT ATP-BINDING PROTEIN POTA"/>
    <property type="match status" value="1"/>
</dbReference>
<dbReference type="InterPro" id="IPR008995">
    <property type="entry name" value="Mo/tungstate-bd_C_term_dom"/>
</dbReference>
<dbReference type="Proteomes" id="UP000323221">
    <property type="component" value="Unassembled WGS sequence"/>
</dbReference>
<dbReference type="SMART" id="SM00382">
    <property type="entry name" value="AAA"/>
    <property type="match status" value="1"/>
</dbReference>
<evidence type="ECO:0000256" key="3">
    <source>
        <dbReference type="ARBA" id="ARBA00022840"/>
    </source>
</evidence>